<dbReference type="PANTHER" id="PTHR43877">
    <property type="entry name" value="AMINOALKYLPHOSPHONATE N-ACETYLTRANSFERASE-RELATED-RELATED"/>
    <property type="match status" value="1"/>
</dbReference>
<dbReference type="GO" id="GO:0016747">
    <property type="term" value="F:acyltransferase activity, transferring groups other than amino-acyl groups"/>
    <property type="evidence" value="ECO:0007669"/>
    <property type="project" value="InterPro"/>
</dbReference>
<dbReference type="HOGENOM" id="CLU_013985_19_5_5"/>
<sequence>MRIRTALPQDASAMSEMLQKLVAAGKRSARADVSFVQENYVGNPVGIRCSLAEDEDGNLLGFQSLIRATEGNRYNTPEGWGIIGTHVSPAAARKGVGRQLFDVTRLAAIEAGLTKIEAFISLSNEAAQAYYDRMGFETYRHTDTAVCKCWSSGRS</sequence>
<dbReference type="EMBL" id="CP001074">
    <property type="protein sequence ID" value="ACE92263.1"/>
    <property type="molecule type" value="Genomic_DNA"/>
</dbReference>
<gene>
    <name evidence="4" type="ordered locus">RHECIAT_CH0003315</name>
</gene>
<dbReference type="CDD" id="cd04301">
    <property type="entry name" value="NAT_SF"/>
    <property type="match status" value="1"/>
</dbReference>
<feature type="domain" description="N-acetyltransferase" evidence="3">
    <location>
        <begin position="1"/>
        <end position="150"/>
    </location>
</feature>
<evidence type="ECO:0000313" key="5">
    <source>
        <dbReference type="Proteomes" id="UP000008817"/>
    </source>
</evidence>
<evidence type="ECO:0000256" key="2">
    <source>
        <dbReference type="ARBA" id="ARBA00023315"/>
    </source>
</evidence>
<dbReference type="PANTHER" id="PTHR43877:SF1">
    <property type="entry name" value="ACETYLTRANSFERASE"/>
    <property type="match status" value="1"/>
</dbReference>
<dbReference type="eggNOG" id="COG0456">
    <property type="taxonomic scope" value="Bacteria"/>
</dbReference>
<dbReference type="AlphaFoldDB" id="B3PVP3"/>
<dbReference type="Proteomes" id="UP000008817">
    <property type="component" value="Chromosome"/>
</dbReference>
<accession>B3PVP3</accession>
<reference evidence="4 5" key="1">
    <citation type="submission" date="2008-04" db="EMBL/GenBank/DDBJ databases">
        <title>Genome diversity and DNA divergence of Rhizobium etli.</title>
        <authorList>
            <person name="Gonzalez V."/>
            <person name="Acosta J.L."/>
            <person name="Santamaria R.I."/>
            <person name="Bustos P."/>
            <person name="Hernandez-Gonzalez I.L."/>
            <person name="Fernandez J.L."/>
            <person name="Diaz R."/>
            <person name="Flores M."/>
            <person name="Mora J."/>
            <person name="Palacios R."/>
            <person name="Davila G."/>
        </authorList>
    </citation>
    <scope>NUCLEOTIDE SEQUENCE [LARGE SCALE GENOMIC DNA]</scope>
    <source>
        <strain evidence="4 5">CIAT 652</strain>
    </source>
</reference>
<proteinExistence type="predicted"/>
<dbReference type="PROSITE" id="PS51186">
    <property type="entry name" value="GNAT"/>
    <property type="match status" value="1"/>
</dbReference>
<evidence type="ECO:0000256" key="1">
    <source>
        <dbReference type="ARBA" id="ARBA00022679"/>
    </source>
</evidence>
<dbReference type="Gene3D" id="3.40.630.30">
    <property type="match status" value="1"/>
</dbReference>
<dbReference type="SUPFAM" id="SSF55729">
    <property type="entry name" value="Acyl-CoA N-acyltransferases (Nat)"/>
    <property type="match status" value="1"/>
</dbReference>
<dbReference type="Pfam" id="PF00583">
    <property type="entry name" value="Acetyltransf_1"/>
    <property type="match status" value="1"/>
</dbReference>
<name>B3PVP3_RHIE6</name>
<keyword evidence="2" id="KW-0012">Acyltransferase</keyword>
<protein>
    <submittedName>
        <fullName evidence="4">Putative GCN5-related N-acetyltransferase protein</fullName>
    </submittedName>
</protein>
<evidence type="ECO:0000313" key="4">
    <source>
        <dbReference type="EMBL" id="ACE92263.1"/>
    </source>
</evidence>
<dbReference type="InterPro" id="IPR016181">
    <property type="entry name" value="Acyl_CoA_acyltransferase"/>
</dbReference>
<keyword evidence="1 4" id="KW-0808">Transferase</keyword>
<dbReference type="InterPro" id="IPR050832">
    <property type="entry name" value="Bact_Acetyltransf"/>
</dbReference>
<organism evidence="4 5">
    <name type="scientific">Rhizobium etli (strain CIAT 652)</name>
    <dbReference type="NCBI Taxonomy" id="491916"/>
    <lineage>
        <taxon>Bacteria</taxon>
        <taxon>Pseudomonadati</taxon>
        <taxon>Pseudomonadota</taxon>
        <taxon>Alphaproteobacteria</taxon>
        <taxon>Hyphomicrobiales</taxon>
        <taxon>Rhizobiaceae</taxon>
        <taxon>Rhizobium/Agrobacterium group</taxon>
        <taxon>Rhizobium</taxon>
    </lineage>
</organism>
<evidence type="ECO:0000259" key="3">
    <source>
        <dbReference type="PROSITE" id="PS51186"/>
    </source>
</evidence>
<dbReference type="InterPro" id="IPR000182">
    <property type="entry name" value="GNAT_dom"/>
</dbReference>
<dbReference type="KEGG" id="rec:RHECIAT_CH0003315"/>